<dbReference type="SUPFAM" id="SSF48452">
    <property type="entry name" value="TPR-like"/>
    <property type="match status" value="1"/>
</dbReference>
<organism evidence="4 5">
    <name type="scientific">Clostridium frigidicarnis</name>
    <dbReference type="NCBI Taxonomy" id="84698"/>
    <lineage>
        <taxon>Bacteria</taxon>
        <taxon>Bacillati</taxon>
        <taxon>Bacillota</taxon>
        <taxon>Clostridia</taxon>
        <taxon>Eubacteriales</taxon>
        <taxon>Clostridiaceae</taxon>
        <taxon>Clostridium</taxon>
    </lineage>
</organism>
<accession>A0A1I0YDH6</accession>
<dbReference type="STRING" id="84698.SAMN04488528_1012101"/>
<dbReference type="OrthoDB" id="1935713at2"/>
<keyword evidence="2" id="KW-0175">Coiled coil</keyword>
<feature type="transmembrane region" description="Helical" evidence="3">
    <location>
        <begin position="6"/>
        <end position="27"/>
    </location>
</feature>
<evidence type="ECO:0000256" key="3">
    <source>
        <dbReference type="SAM" id="Phobius"/>
    </source>
</evidence>
<proteinExistence type="predicted"/>
<dbReference type="EMBL" id="FOKI01000012">
    <property type="protein sequence ID" value="SFB11212.1"/>
    <property type="molecule type" value="Genomic_DNA"/>
</dbReference>
<feature type="coiled-coil region" evidence="2">
    <location>
        <begin position="94"/>
        <end position="121"/>
    </location>
</feature>
<evidence type="ECO:0000313" key="4">
    <source>
        <dbReference type="EMBL" id="SFB11212.1"/>
    </source>
</evidence>
<protein>
    <recommendedName>
        <fullName evidence="6">Tetratricopeptide repeat-containing protein</fullName>
    </recommendedName>
</protein>
<name>A0A1I0YDH6_9CLOT</name>
<dbReference type="AlphaFoldDB" id="A0A1I0YDH6"/>
<keyword evidence="1" id="KW-0802">TPR repeat</keyword>
<dbReference type="InterPro" id="IPR011990">
    <property type="entry name" value="TPR-like_helical_dom_sf"/>
</dbReference>
<keyword evidence="3" id="KW-1133">Transmembrane helix</keyword>
<gene>
    <name evidence="4" type="ORF">SAMN04488528_1012101</name>
</gene>
<reference evidence="4 5" key="1">
    <citation type="submission" date="2016-10" db="EMBL/GenBank/DDBJ databases">
        <authorList>
            <person name="de Groot N.N."/>
        </authorList>
    </citation>
    <scope>NUCLEOTIDE SEQUENCE [LARGE SCALE GENOMIC DNA]</scope>
    <source>
        <strain evidence="4 5">DSM 12271</strain>
    </source>
</reference>
<dbReference type="Gene3D" id="1.25.40.10">
    <property type="entry name" value="Tetratricopeptide repeat domain"/>
    <property type="match status" value="1"/>
</dbReference>
<evidence type="ECO:0008006" key="6">
    <source>
        <dbReference type="Google" id="ProtNLM"/>
    </source>
</evidence>
<dbReference type="PROSITE" id="PS50005">
    <property type="entry name" value="TPR"/>
    <property type="match status" value="1"/>
</dbReference>
<dbReference type="InterPro" id="IPR019734">
    <property type="entry name" value="TPR_rpt"/>
</dbReference>
<evidence type="ECO:0000256" key="1">
    <source>
        <dbReference type="PROSITE-ProRule" id="PRU00339"/>
    </source>
</evidence>
<sequence length="275" mass="31270">MRSKKVILAIIIVVIAIIGGTIGFKVYEKEQKIKDLVSNSDKLLQEEKYEEAKSCLEEAKNIKNKDGLDNKIDTANIYIEANNVYREALKLIDNKEYNKAIEELNKINDKAEIIKTKANNNILDCNKKLVNQYLSQGEQYLNQKDFDKAYECVDEAKKVEDKNEDIEVLKNKIDNDKKVFEEEQKAAKESEEKQLSLEEAKSLAVKVYAKGTNRRVIVECDDETQKDLQGMTGYTIHLLDNMGTHTATIGYYFVDINSGKVYSTLVGAPPLTLLN</sequence>
<feature type="repeat" description="TPR" evidence="1">
    <location>
        <begin position="130"/>
        <end position="163"/>
    </location>
</feature>
<evidence type="ECO:0000313" key="5">
    <source>
        <dbReference type="Proteomes" id="UP000198619"/>
    </source>
</evidence>
<keyword evidence="3" id="KW-0812">Transmembrane</keyword>
<dbReference type="RefSeq" id="WP_090040910.1">
    <property type="nucleotide sequence ID" value="NZ_FOKI01000012.1"/>
</dbReference>
<keyword evidence="3" id="KW-0472">Membrane</keyword>
<feature type="coiled-coil region" evidence="2">
    <location>
        <begin position="152"/>
        <end position="201"/>
    </location>
</feature>
<evidence type="ECO:0000256" key="2">
    <source>
        <dbReference type="SAM" id="Coils"/>
    </source>
</evidence>
<dbReference type="Proteomes" id="UP000198619">
    <property type="component" value="Unassembled WGS sequence"/>
</dbReference>
<keyword evidence="5" id="KW-1185">Reference proteome</keyword>